<gene>
    <name evidence="1" type="ORF">PSON_ATCC_30995.1.T0680227</name>
</gene>
<proteinExistence type="predicted"/>
<evidence type="ECO:0000313" key="1">
    <source>
        <dbReference type="EMBL" id="CAD8097591.1"/>
    </source>
</evidence>
<dbReference type="Proteomes" id="UP000692954">
    <property type="component" value="Unassembled WGS sequence"/>
</dbReference>
<comment type="caution">
    <text evidence="1">The sequence shown here is derived from an EMBL/GenBank/DDBJ whole genome shotgun (WGS) entry which is preliminary data.</text>
</comment>
<sequence>MQIELINSIYNNKDFKFIQIFYFKLIYYNQKVKVYIQLPRLLLKVLDFFILQRPLHTRLIAQIFQHTQINKQYRLRIELSIPITSDEIFSTFKFTRITFLMLRKQCLNVIFIKKLRNIQLTASCCKSQITIM</sequence>
<organism evidence="1 2">
    <name type="scientific">Paramecium sonneborni</name>
    <dbReference type="NCBI Taxonomy" id="65129"/>
    <lineage>
        <taxon>Eukaryota</taxon>
        <taxon>Sar</taxon>
        <taxon>Alveolata</taxon>
        <taxon>Ciliophora</taxon>
        <taxon>Intramacronucleata</taxon>
        <taxon>Oligohymenophorea</taxon>
        <taxon>Peniculida</taxon>
        <taxon>Parameciidae</taxon>
        <taxon>Paramecium</taxon>
    </lineage>
</organism>
<dbReference type="EMBL" id="CAJJDN010000068">
    <property type="protein sequence ID" value="CAD8097591.1"/>
    <property type="molecule type" value="Genomic_DNA"/>
</dbReference>
<evidence type="ECO:0000313" key="2">
    <source>
        <dbReference type="Proteomes" id="UP000692954"/>
    </source>
</evidence>
<name>A0A8S1P3Q7_9CILI</name>
<accession>A0A8S1P3Q7</accession>
<protein>
    <submittedName>
        <fullName evidence="1">Uncharacterized protein</fullName>
    </submittedName>
</protein>
<reference evidence="1" key="1">
    <citation type="submission" date="2021-01" db="EMBL/GenBank/DDBJ databases">
        <authorList>
            <consortium name="Genoscope - CEA"/>
            <person name="William W."/>
        </authorList>
    </citation>
    <scope>NUCLEOTIDE SEQUENCE</scope>
</reference>
<keyword evidence="2" id="KW-1185">Reference proteome</keyword>
<dbReference type="AlphaFoldDB" id="A0A8S1P3Q7"/>